<dbReference type="PIRSF" id="PIRSF015950">
    <property type="entry name" value="Mev_P_decrbx"/>
    <property type="match status" value="1"/>
</dbReference>
<dbReference type="NCBIfam" id="TIGR01240">
    <property type="entry name" value="mevDPdecarb"/>
    <property type="match status" value="1"/>
</dbReference>
<feature type="domain" description="Diphosphomevalonate decarboxylase-like N-terminal" evidence="9">
    <location>
        <begin position="13"/>
        <end position="168"/>
    </location>
</feature>
<dbReference type="Pfam" id="PF18376">
    <property type="entry name" value="MDD_C"/>
    <property type="match status" value="1"/>
</dbReference>
<gene>
    <name evidence="10" type="primary">mvaD</name>
    <name evidence="10" type="ORF">HC026_02265</name>
</gene>
<evidence type="ECO:0000256" key="7">
    <source>
        <dbReference type="ARBA" id="ARBA00023239"/>
    </source>
</evidence>
<feature type="domain" description="Mvd1 C-terminal" evidence="8">
    <location>
        <begin position="181"/>
        <end position="314"/>
    </location>
</feature>
<evidence type="ECO:0000256" key="2">
    <source>
        <dbReference type="ARBA" id="ARBA00012296"/>
    </source>
</evidence>
<dbReference type="SUPFAM" id="SSF55060">
    <property type="entry name" value="GHMP Kinase, C-terminal domain"/>
    <property type="match status" value="1"/>
</dbReference>
<reference evidence="10 11" key="1">
    <citation type="submission" date="2020-04" db="EMBL/GenBank/DDBJ databases">
        <title>A novel species of genus Lactobacillus that was isolated from fermented food Zha-chili.</title>
        <authorList>
            <person name="Zhang Z."/>
        </authorList>
    </citation>
    <scope>NUCLEOTIDE SEQUENCE [LARGE SCALE GENOMIC DNA]</scope>
    <source>
        <strain evidence="11">HBUAS51383</strain>
    </source>
</reference>
<organism evidence="10 11">
    <name type="scientific">Secundilactobacillus angelensis</name>
    <dbReference type="NCBI Taxonomy" id="2722706"/>
    <lineage>
        <taxon>Bacteria</taxon>
        <taxon>Bacillati</taxon>
        <taxon>Bacillota</taxon>
        <taxon>Bacilli</taxon>
        <taxon>Lactobacillales</taxon>
        <taxon>Lactobacillaceae</taxon>
        <taxon>Secundilactobacillus</taxon>
    </lineage>
</organism>
<dbReference type="InterPro" id="IPR036554">
    <property type="entry name" value="GHMP_kinase_C_sf"/>
</dbReference>
<dbReference type="Proteomes" id="UP000763447">
    <property type="component" value="Unassembled WGS sequence"/>
</dbReference>
<evidence type="ECO:0000256" key="3">
    <source>
        <dbReference type="ARBA" id="ARBA00022516"/>
    </source>
</evidence>
<keyword evidence="3" id="KW-0444">Lipid biosynthesis</keyword>
<evidence type="ECO:0000259" key="9">
    <source>
        <dbReference type="Pfam" id="PF22700"/>
    </source>
</evidence>
<evidence type="ECO:0000259" key="8">
    <source>
        <dbReference type="Pfam" id="PF18376"/>
    </source>
</evidence>
<evidence type="ECO:0000256" key="5">
    <source>
        <dbReference type="ARBA" id="ARBA00022840"/>
    </source>
</evidence>
<dbReference type="InterPro" id="IPR014721">
    <property type="entry name" value="Ribsml_uS5_D2-typ_fold_subgr"/>
</dbReference>
<dbReference type="EC" id="4.1.1.33" evidence="2"/>
<keyword evidence="7 10" id="KW-0456">Lyase</keyword>
<dbReference type="EMBL" id="JAAXLJ010000003">
    <property type="protein sequence ID" value="NLR17740.1"/>
    <property type="molecule type" value="Genomic_DNA"/>
</dbReference>
<evidence type="ECO:0000256" key="6">
    <source>
        <dbReference type="ARBA" id="ARBA00023098"/>
    </source>
</evidence>
<dbReference type="InterPro" id="IPR041431">
    <property type="entry name" value="Mvd1_C"/>
</dbReference>
<dbReference type="GO" id="GO:0004163">
    <property type="term" value="F:diphosphomevalonate decarboxylase activity"/>
    <property type="evidence" value="ECO:0007669"/>
    <property type="project" value="UniProtKB-EC"/>
</dbReference>
<dbReference type="Gene3D" id="3.30.230.10">
    <property type="match status" value="1"/>
</dbReference>
<keyword evidence="5" id="KW-0067">ATP-binding</keyword>
<protein>
    <recommendedName>
        <fullName evidence="2">diphosphomevalonate decarboxylase</fullName>
        <ecNumber evidence="2">4.1.1.33</ecNumber>
    </recommendedName>
</protein>
<comment type="similarity">
    <text evidence="1">Belongs to the diphosphomevalonate decarboxylase family.</text>
</comment>
<dbReference type="Pfam" id="PF22700">
    <property type="entry name" value="MVD-like_N"/>
    <property type="match status" value="1"/>
</dbReference>
<name>A0ABX1KWW8_9LACO</name>
<dbReference type="PANTHER" id="PTHR10977">
    <property type="entry name" value="DIPHOSPHOMEVALONATE DECARBOXYLASE"/>
    <property type="match status" value="1"/>
</dbReference>
<comment type="caution">
    <text evidence="10">The sequence shown here is derived from an EMBL/GenBank/DDBJ whole genome shotgun (WGS) entry which is preliminary data.</text>
</comment>
<evidence type="ECO:0000256" key="1">
    <source>
        <dbReference type="ARBA" id="ARBA00008831"/>
    </source>
</evidence>
<dbReference type="InterPro" id="IPR053859">
    <property type="entry name" value="MVD-like_N"/>
</dbReference>
<dbReference type="InterPro" id="IPR020568">
    <property type="entry name" value="Ribosomal_Su5_D2-typ_SF"/>
</dbReference>
<sequence length="329" mass="36136">MMVIADHPITAKAHTNIALVKYWGKLDNQLIIPQNDSLSLTLDEFYTQTTVQFLPELSADEVIFDNERLSESASKRVRTFLDHVRQLAGINFHARVITKNFVPTAAGLASSASGFAALAGAASRAAGLNLNRRDLSRLARRGSGSATRSIFGGFAAWQQGQDDATSYAYPIDEQPTWDIAVVALVLNAKQKKISSRVGMRLAVETSPFYSAWIKASQADFETVKTAIQNEDFELLGHTSEQNAMRMHALTLSSDPNFTYFNADSIQAMNMVKELRLQGISCYFTMDAGPNVKIICQGADAERIRCYFQSSFGQDQVLVTRSGTGISISN</sequence>
<keyword evidence="6" id="KW-0443">Lipid metabolism</keyword>
<dbReference type="InterPro" id="IPR005935">
    <property type="entry name" value="Mev_decarb"/>
</dbReference>
<evidence type="ECO:0000313" key="10">
    <source>
        <dbReference type="EMBL" id="NLR17740.1"/>
    </source>
</evidence>
<proteinExistence type="inferred from homology"/>
<keyword evidence="11" id="KW-1185">Reference proteome</keyword>
<keyword evidence="4" id="KW-0547">Nucleotide-binding</keyword>
<dbReference type="InterPro" id="IPR029765">
    <property type="entry name" value="Mev_diP_decarb"/>
</dbReference>
<evidence type="ECO:0000256" key="4">
    <source>
        <dbReference type="ARBA" id="ARBA00022741"/>
    </source>
</evidence>
<dbReference type="SUPFAM" id="SSF54211">
    <property type="entry name" value="Ribosomal protein S5 domain 2-like"/>
    <property type="match status" value="1"/>
</dbReference>
<dbReference type="Gene3D" id="3.30.70.890">
    <property type="entry name" value="GHMP kinase, C-terminal domain"/>
    <property type="match status" value="1"/>
</dbReference>
<evidence type="ECO:0000313" key="11">
    <source>
        <dbReference type="Proteomes" id="UP000763447"/>
    </source>
</evidence>
<dbReference type="PANTHER" id="PTHR10977:SF3">
    <property type="entry name" value="DIPHOSPHOMEVALONATE DECARBOXYLASE"/>
    <property type="match status" value="1"/>
</dbReference>
<accession>A0ABX1KWW8</accession>